<dbReference type="EMBL" id="JAUEDM010000003">
    <property type="protein sequence ID" value="KAK3322469.1"/>
    <property type="molecule type" value="Genomic_DNA"/>
</dbReference>
<comment type="caution">
    <text evidence="1">The sequence shown here is derived from an EMBL/GenBank/DDBJ whole genome shotgun (WGS) entry which is preliminary data.</text>
</comment>
<evidence type="ECO:0000313" key="2">
    <source>
        <dbReference type="Proteomes" id="UP001283341"/>
    </source>
</evidence>
<name>A0AAE0ICJ8_9PEZI</name>
<keyword evidence="2" id="KW-1185">Reference proteome</keyword>
<gene>
    <name evidence="1" type="ORF">B0H66DRAFT_205195</name>
</gene>
<reference evidence="1" key="1">
    <citation type="journal article" date="2023" name="Mol. Phylogenet. Evol.">
        <title>Genome-scale phylogeny and comparative genomics of the fungal order Sordariales.</title>
        <authorList>
            <person name="Hensen N."/>
            <person name="Bonometti L."/>
            <person name="Westerberg I."/>
            <person name="Brannstrom I.O."/>
            <person name="Guillou S."/>
            <person name="Cros-Aarteil S."/>
            <person name="Calhoun S."/>
            <person name="Haridas S."/>
            <person name="Kuo A."/>
            <person name="Mondo S."/>
            <person name="Pangilinan J."/>
            <person name="Riley R."/>
            <person name="LaButti K."/>
            <person name="Andreopoulos B."/>
            <person name="Lipzen A."/>
            <person name="Chen C."/>
            <person name="Yan M."/>
            <person name="Daum C."/>
            <person name="Ng V."/>
            <person name="Clum A."/>
            <person name="Steindorff A."/>
            <person name="Ohm R.A."/>
            <person name="Martin F."/>
            <person name="Silar P."/>
            <person name="Natvig D.O."/>
            <person name="Lalanne C."/>
            <person name="Gautier V."/>
            <person name="Ament-Velasquez S.L."/>
            <person name="Kruys A."/>
            <person name="Hutchinson M.I."/>
            <person name="Powell A.J."/>
            <person name="Barry K."/>
            <person name="Miller A.N."/>
            <person name="Grigoriev I.V."/>
            <person name="Debuchy R."/>
            <person name="Gladieux P."/>
            <person name="Hiltunen Thoren M."/>
            <person name="Johannesson H."/>
        </authorList>
    </citation>
    <scope>NUCLEOTIDE SEQUENCE</scope>
    <source>
        <strain evidence="1">CBS 118394</strain>
    </source>
</reference>
<proteinExistence type="predicted"/>
<organism evidence="1 2">
    <name type="scientific">Apodospora peruviana</name>
    <dbReference type="NCBI Taxonomy" id="516989"/>
    <lineage>
        <taxon>Eukaryota</taxon>
        <taxon>Fungi</taxon>
        <taxon>Dikarya</taxon>
        <taxon>Ascomycota</taxon>
        <taxon>Pezizomycotina</taxon>
        <taxon>Sordariomycetes</taxon>
        <taxon>Sordariomycetidae</taxon>
        <taxon>Sordariales</taxon>
        <taxon>Lasiosphaeriaceae</taxon>
        <taxon>Apodospora</taxon>
    </lineage>
</organism>
<dbReference type="Proteomes" id="UP001283341">
    <property type="component" value="Unassembled WGS sequence"/>
</dbReference>
<reference evidence="1" key="2">
    <citation type="submission" date="2023-06" db="EMBL/GenBank/DDBJ databases">
        <authorList>
            <consortium name="Lawrence Berkeley National Laboratory"/>
            <person name="Haridas S."/>
            <person name="Hensen N."/>
            <person name="Bonometti L."/>
            <person name="Westerberg I."/>
            <person name="Brannstrom I.O."/>
            <person name="Guillou S."/>
            <person name="Cros-Aarteil S."/>
            <person name="Calhoun S."/>
            <person name="Kuo A."/>
            <person name="Mondo S."/>
            <person name="Pangilinan J."/>
            <person name="Riley R."/>
            <person name="Labutti K."/>
            <person name="Andreopoulos B."/>
            <person name="Lipzen A."/>
            <person name="Chen C."/>
            <person name="Yanf M."/>
            <person name="Daum C."/>
            <person name="Ng V."/>
            <person name="Clum A."/>
            <person name="Steindorff A."/>
            <person name="Ohm R."/>
            <person name="Martin F."/>
            <person name="Silar P."/>
            <person name="Natvig D."/>
            <person name="Lalanne C."/>
            <person name="Gautier V."/>
            <person name="Ament-Velasquez S.L."/>
            <person name="Kruys A."/>
            <person name="Hutchinson M.I."/>
            <person name="Powell A.J."/>
            <person name="Barry K."/>
            <person name="Miller A.N."/>
            <person name="Grigoriev I.V."/>
            <person name="Debuchy R."/>
            <person name="Gladieux P."/>
            <person name="Thoren M.H."/>
            <person name="Johannesson H."/>
        </authorList>
    </citation>
    <scope>NUCLEOTIDE SEQUENCE</scope>
    <source>
        <strain evidence="1">CBS 118394</strain>
    </source>
</reference>
<evidence type="ECO:0000313" key="1">
    <source>
        <dbReference type="EMBL" id="KAK3322469.1"/>
    </source>
</evidence>
<accession>A0AAE0ICJ8</accession>
<protein>
    <submittedName>
        <fullName evidence="1">Uncharacterized protein</fullName>
    </submittedName>
</protein>
<dbReference type="AlphaFoldDB" id="A0AAE0ICJ8"/>
<sequence length="389" mass="44318">MASNRTLLGSTKAFEALSRPAAGVQLRCLSASASRQAHLEPIRFHPTGNPELLNQLEFIREKIVIPSYLQEWQKKKVYSPKYKQELSIDPVILEVDGKEYKFGYINIHTDLPETRKNVTKAINMMKNKWDMDNLRPLLEGVKQAKRKLPWVVYPKLARLAGQYDNIPVILECAWHVEKTGFRLTHSETVNELLCWIQKKALDSDWDEKETKKALKRAIKLIETIEAKEEHHPKGNSPLEVPVDEVTARQIPLYRDPQVLSARLHLAAALAVKRYDGKDVNNVVTKYAQELLALWPEGAGLTTLHPEAAYLREADMGYLIHTPKRFLWHASPILHGLQLAAKIVEPELAKQLLQRAAVLKEEMKTAISKDETLPEGTVYTEYFGQKKVAS</sequence>